<feature type="active site" description="Tele-phosphohistidine intermediate" evidence="2">
    <location>
        <position position="8"/>
    </location>
</feature>
<dbReference type="SUPFAM" id="SSF53254">
    <property type="entry name" value="Phosphoglycerate mutase-like"/>
    <property type="match status" value="1"/>
</dbReference>
<dbReference type="RefSeq" id="WP_113658236.1">
    <property type="nucleotide sequence ID" value="NZ_KZ845665.1"/>
</dbReference>
<dbReference type="GO" id="GO:0004331">
    <property type="term" value="F:fructose-2,6-bisphosphate 2-phosphatase activity"/>
    <property type="evidence" value="ECO:0007669"/>
    <property type="project" value="TreeGrafter"/>
</dbReference>
<dbReference type="GO" id="GO:0045820">
    <property type="term" value="P:negative regulation of glycolytic process"/>
    <property type="evidence" value="ECO:0007669"/>
    <property type="project" value="TreeGrafter"/>
</dbReference>
<feature type="binding site" evidence="3">
    <location>
        <position position="57"/>
    </location>
    <ligand>
        <name>substrate</name>
    </ligand>
</feature>
<dbReference type="PANTHER" id="PTHR46517">
    <property type="entry name" value="FRUCTOSE-2,6-BISPHOSPHATASE TIGAR"/>
    <property type="match status" value="1"/>
</dbReference>
<keyword evidence="1" id="KW-0378">Hydrolase</keyword>
<dbReference type="SMART" id="SM00855">
    <property type="entry name" value="PGAM"/>
    <property type="match status" value="1"/>
</dbReference>
<dbReference type="PANTHER" id="PTHR46517:SF1">
    <property type="entry name" value="FRUCTOSE-2,6-BISPHOSPHATASE TIGAR"/>
    <property type="match status" value="1"/>
</dbReference>
<feature type="active site" description="Proton donor/acceptor" evidence="2">
    <location>
        <position position="82"/>
    </location>
</feature>
<evidence type="ECO:0000313" key="5">
    <source>
        <dbReference type="Proteomes" id="UP000251213"/>
    </source>
</evidence>
<comment type="caution">
    <text evidence="4">The sequence shown here is derived from an EMBL/GenBank/DDBJ whole genome shotgun (WGS) entry which is preliminary data.</text>
</comment>
<dbReference type="InterPro" id="IPR029033">
    <property type="entry name" value="His_PPase_superfam"/>
</dbReference>
<dbReference type="Gene3D" id="3.40.50.1240">
    <property type="entry name" value="Phosphoglycerate mutase-like"/>
    <property type="match status" value="1"/>
</dbReference>
<dbReference type="AlphaFoldDB" id="A0A364K5Y4"/>
<gene>
    <name evidence="4" type="ORF">DL897_05965</name>
</gene>
<evidence type="ECO:0000256" key="3">
    <source>
        <dbReference type="PIRSR" id="PIRSR613078-2"/>
    </source>
</evidence>
<reference evidence="4 5" key="1">
    <citation type="submission" date="2018-06" db="EMBL/GenBank/DDBJ databases">
        <title>Thermoflavimicrobium daqus sp. nov., a thermophilic microbe isolated from Moutai-flavour Daqu.</title>
        <authorList>
            <person name="Wang X."/>
            <person name="Zhou H."/>
        </authorList>
    </citation>
    <scope>NUCLEOTIDE SEQUENCE [LARGE SCALE GENOMIC DNA]</scope>
    <source>
        <strain evidence="4 5">FBKL4.011</strain>
    </source>
</reference>
<name>A0A364K5Y4_9BACL</name>
<dbReference type="Proteomes" id="UP000251213">
    <property type="component" value="Unassembled WGS sequence"/>
</dbReference>
<evidence type="ECO:0000313" key="4">
    <source>
        <dbReference type="EMBL" id="RAL25622.1"/>
    </source>
</evidence>
<dbReference type="PIRSF" id="PIRSF000709">
    <property type="entry name" value="6PFK_2-Ptase"/>
    <property type="match status" value="1"/>
</dbReference>
<evidence type="ECO:0000256" key="1">
    <source>
        <dbReference type="ARBA" id="ARBA00022801"/>
    </source>
</evidence>
<dbReference type="EMBL" id="QJKK01000003">
    <property type="protein sequence ID" value="RAL25622.1"/>
    <property type="molecule type" value="Genomic_DNA"/>
</dbReference>
<dbReference type="CDD" id="cd07067">
    <property type="entry name" value="HP_PGM_like"/>
    <property type="match status" value="1"/>
</dbReference>
<accession>A0A364K5Y4</accession>
<protein>
    <submittedName>
        <fullName evidence="4">Histidine phosphatase family protein</fullName>
    </submittedName>
</protein>
<dbReference type="InterPro" id="IPR013078">
    <property type="entry name" value="His_Pase_superF_clade-1"/>
</dbReference>
<dbReference type="GO" id="GO:0005829">
    <property type="term" value="C:cytosol"/>
    <property type="evidence" value="ECO:0007669"/>
    <property type="project" value="TreeGrafter"/>
</dbReference>
<proteinExistence type="predicted"/>
<dbReference type="GO" id="GO:0043456">
    <property type="term" value="P:regulation of pentose-phosphate shunt"/>
    <property type="evidence" value="ECO:0007669"/>
    <property type="project" value="TreeGrafter"/>
</dbReference>
<sequence length="204" mass="23841">MRVIWLRHGETDGNQDKKYMGHTDIPLNQTGHDQAERLAQSLSQESIQAIYTSDLIRARQTAEKLFTYFPNLSIQSTPLLRECFFGEWEGLTYRDICAQDEGLFHSWYHNPFVNAPPQGETLTNVDQRLSMFLTQLEEKYSAKDCVVIFTHGGPLHWVWAKLIERNWQEMWKVNTPNAGGWMLEKTDETWRLIKEIDWNSGFDG</sequence>
<reference evidence="4 5" key="2">
    <citation type="submission" date="2018-06" db="EMBL/GenBank/DDBJ databases">
        <authorList>
            <person name="Zhirakovskaya E."/>
        </authorList>
    </citation>
    <scope>NUCLEOTIDE SEQUENCE [LARGE SCALE GENOMIC DNA]</scope>
    <source>
        <strain evidence="4 5">FBKL4.011</strain>
    </source>
</reference>
<dbReference type="Pfam" id="PF00300">
    <property type="entry name" value="His_Phos_1"/>
    <property type="match status" value="1"/>
</dbReference>
<organism evidence="4 5">
    <name type="scientific">Thermoflavimicrobium daqui</name>
    <dbReference type="NCBI Taxonomy" id="2137476"/>
    <lineage>
        <taxon>Bacteria</taxon>
        <taxon>Bacillati</taxon>
        <taxon>Bacillota</taxon>
        <taxon>Bacilli</taxon>
        <taxon>Bacillales</taxon>
        <taxon>Thermoactinomycetaceae</taxon>
        <taxon>Thermoflavimicrobium</taxon>
    </lineage>
</organism>
<keyword evidence="5" id="KW-1185">Reference proteome</keyword>
<dbReference type="OrthoDB" id="9783269at2"/>
<evidence type="ECO:0000256" key="2">
    <source>
        <dbReference type="PIRSR" id="PIRSR613078-1"/>
    </source>
</evidence>
<dbReference type="InterPro" id="IPR051695">
    <property type="entry name" value="Phosphoglycerate_Mutase"/>
</dbReference>
<feature type="binding site" evidence="3">
    <location>
        <begin position="7"/>
        <end position="14"/>
    </location>
    <ligand>
        <name>substrate</name>
    </ligand>
</feature>